<dbReference type="PANTHER" id="PTHR30537">
    <property type="entry name" value="HTH-TYPE TRANSCRIPTIONAL REGULATOR"/>
    <property type="match status" value="1"/>
</dbReference>
<reference evidence="6 7" key="1">
    <citation type="journal article" date="2015" name="Genome Announc.">
        <title>Draft Genome Sequence of Burkholderia sp. Strain PML1(12), an Ectomycorrhizosphere-Inhabiting Bacterium with Effective Mineral-Weathering Ability.</title>
        <authorList>
            <person name="Uroz S."/>
            <person name="Oger P."/>
        </authorList>
    </citation>
    <scope>NUCLEOTIDE SEQUENCE [LARGE SCALE GENOMIC DNA]</scope>
    <source>
        <strain evidence="7">PML1(12)</strain>
    </source>
</reference>
<dbReference type="SUPFAM" id="SSF46785">
    <property type="entry name" value="Winged helix' DNA-binding domain"/>
    <property type="match status" value="1"/>
</dbReference>
<dbReference type="InterPro" id="IPR005119">
    <property type="entry name" value="LysR_subst-bd"/>
</dbReference>
<evidence type="ECO:0000256" key="2">
    <source>
        <dbReference type="ARBA" id="ARBA00023015"/>
    </source>
</evidence>
<evidence type="ECO:0000313" key="6">
    <source>
        <dbReference type="EMBL" id="KLU26838.1"/>
    </source>
</evidence>
<dbReference type="AlphaFoldDB" id="A0A0J1G3S2"/>
<dbReference type="InterPro" id="IPR036390">
    <property type="entry name" value="WH_DNA-bd_sf"/>
</dbReference>
<evidence type="ECO:0000259" key="5">
    <source>
        <dbReference type="PROSITE" id="PS50931"/>
    </source>
</evidence>
<dbReference type="Pfam" id="PF00126">
    <property type="entry name" value="HTH_1"/>
    <property type="match status" value="1"/>
</dbReference>
<evidence type="ECO:0000256" key="1">
    <source>
        <dbReference type="ARBA" id="ARBA00009437"/>
    </source>
</evidence>
<dbReference type="InterPro" id="IPR036388">
    <property type="entry name" value="WH-like_DNA-bd_sf"/>
</dbReference>
<gene>
    <name evidence="6" type="ORF">EOS_07445</name>
</gene>
<dbReference type="Proteomes" id="UP000035963">
    <property type="component" value="Unassembled WGS sequence"/>
</dbReference>
<dbReference type="Pfam" id="PF03466">
    <property type="entry name" value="LysR_substrate"/>
    <property type="match status" value="1"/>
</dbReference>
<dbReference type="PATRIC" id="fig|908627.4.peg.1649"/>
<organism evidence="6 7">
    <name type="scientific">Caballeronia mineralivorans PML1(12)</name>
    <dbReference type="NCBI Taxonomy" id="908627"/>
    <lineage>
        <taxon>Bacteria</taxon>
        <taxon>Pseudomonadati</taxon>
        <taxon>Pseudomonadota</taxon>
        <taxon>Betaproteobacteria</taxon>
        <taxon>Burkholderiales</taxon>
        <taxon>Burkholderiaceae</taxon>
        <taxon>Caballeronia</taxon>
    </lineage>
</organism>
<dbReference type="GO" id="GO:0003700">
    <property type="term" value="F:DNA-binding transcription factor activity"/>
    <property type="evidence" value="ECO:0007669"/>
    <property type="project" value="InterPro"/>
</dbReference>
<sequence length="299" mass="33169">MNFNRLSWDDLRIFLIVARTGNLSKAGRQLGIDHSTVGRRISALEDALATPIFERDRLGYRLNTQGRDMLAHVEAIEASVLTLGDALESGEPGPAGHVRIATMEGIASLYLSEQFVTLKRTNPGLTVELVTSAHDVRISQREADLFLGFFQPSGTNLDVRKLGEFELRLYAHPDYLARHGTPSSLAELEAHTFVGYIADLIQLDAVRWLDEAIVHPHIGFYSSSMLAQMFSAAAGGGIVMLPLFARAERFGLQEVLTGHTHVRREIWLSSSQYLQRVPRIRAVVAFLSEIIARDYPSSS</sequence>
<evidence type="ECO:0000256" key="3">
    <source>
        <dbReference type="ARBA" id="ARBA00023125"/>
    </source>
</evidence>
<comment type="similarity">
    <text evidence="1">Belongs to the LysR transcriptional regulatory family.</text>
</comment>
<dbReference type="GO" id="GO:0006351">
    <property type="term" value="P:DNA-templated transcription"/>
    <property type="evidence" value="ECO:0007669"/>
    <property type="project" value="TreeGrafter"/>
</dbReference>
<dbReference type="GO" id="GO:0043565">
    <property type="term" value="F:sequence-specific DNA binding"/>
    <property type="evidence" value="ECO:0007669"/>
    <property type="project" value="TreeGrafter"/>
</dbReference>
<dbReference type="SUPFAM" id="SSF53850">
    <property type="entry name" value="Periplasmic binding protein-like II"/>
    <property type="match status" value="1"/>
</dbReference>
<evidence type="ECO:0000256" key="4">
    <source>
        <dbReference type="ARBA" id="ARBA00023163"/>
    </source>
</evidence>
<dbReference type="PROSITE" id="PS50931">
    <property type="entry name" value="HTH_LYSR"/>
    <property type="match status" value="1"/>
</dbReference>
<dbReference type="PANTHER" id="PTHR30537:SF3">
    <property type="entry name" value="TRANSCRIPTIONAL REGULATORY PROTEIN"/>
    <property type="match status" value="1"/>
</dbReference>
<dbReference type="Gene3D" id="1.10.10.10">
    <property type="entry name" value="Winged helix-like DNA-binding domain superfamily/Winged helix DNA-binding domain"/>
    <property type="match status" value="1"/>
</dbReference>
<keyword evidence="3" id="KW-0238">DNA-binding</keyword>
<protein>
    <submittedName>
        <fullName evidence="6">LysR family transcriptional regulator</fullName>
    </submittedName>
</protein>
<comment type="caution">
    <text evidence="6">The sequence shown here is derived from an EMBL/GenBank/DDBJ whole genome shotgun (WGS) entry which is preliminary data.</text>
</comment>
<evidence type="ECO:0000313" key="7">
    <source>
        <dbReference type="Proteomes" id="UP000035963"/>
    </source>
</evidence>
<dbReference type="InterPro" id="IPR000847">
    <property type="entry name" value="LysR_HTH_N"/>
</dbReference>
<name>A0A0J1G3S2_9BURK</name>
<dbReference type="RefSeq" id="WP_047845972.1">
    <property type="nucleotide sequence ID" value="NZ_AEJF01000059.1"/>
</dbReference>
<dbReference type="InterPro" id="IPR058163">
    <property type="entry name" value="LysR-type_TF_proteobact-type"/>
</dbReference>
<feature type="domain" description="HTH lysR-type" evidence="5">
    <location>
        <begin position="6"/>
        <end position="63"/>
    </location>
</feature>
<keyword evidence="7" id="KW-1185">Reference proteome</keyword>
<accession>A0A0J1G3S2</accession>
<dbReference type="Gene3D" id="3.40.190.290">
    <property type="match status" value="1"/>
</dbReference>
<dbReference type="EMBL" id="AEJF01000059">
    <property type="protein sequence ID" value="KLU26838.1"/>
    <property type="molecule type" value="Genomic_DNA"/>
</dbReference>
<dbReference type="OrthoDB" id="570111at2"/>
<keyword evidence="4" id="KW-0804">Transcription</keyword>
<proteinExistence type="inferred from homology"/>
<keyword evidence="2" id="KW-0805">Transcription regulation</keyword>